<dbReference type="RefSeq" id="XP_043035968.1">
    <property type="nucleotide sequence ID" value="XM_043184419.1"/>
</dbReference>
<sequence length="482" mass="55997">MPGFSEPAWVDLLFEPICHLCYKNICRTIGFGLGVRICSKCYEDGKSLAQKYNILLGCASEHISEHILSMIPRKYGTRKPYKRKFIYLRRDVDKVKARILSLPERQLEAYSRQRQLYVKEMSERVYACKVWFQNESRNREMELTRLREERKSAIYQKLVDLGYERASTGKAKPPVAGVFIVYAVWDNIRDEMVGFMEAIRDKRLEREHKELVFVRKGMSVSILRTYKNSSVGFPYTTILPSLPDFYEFAPVKAILELPSEVVVDTKSFDDVVPQLPSLCQEWRERIHDQFLRVAGHPHPLSLTSSEEKIEGLVACVLYGAGVRMSWTTTEVIRCLEFDPDTTTVHDMDKPLLYYRCKICRKECNYQDPRIYGWRTLAQRRSDQTHRSVRTNKKIGKYKMEVDELVWCCVHCRDLSSEGNPTTLNKIQGHLVNNHSIAKPIINQDYYENLGAAPAHSTFRCLFEKFNVHGTGPLIDYDSDLDL</sequence>
<dbReference type="AlphaFoldDB" id="A0A9P7VJV6"/>
<evidence type="ECO:0000313" key="1">
    <source>
        <dbReference type="EMBL" id="KAG7442468.1"/>
    </source>
</evidence>
<evidence type="ECO:0000313" key="2">
    <source>
        <dbReference type="Proteomes" id="UP000812287"/>
    </source>
</evidence>
<name>A0A9P7VJV6_9AGAR</name>
<organism evidence="1 2">
    <name type="scientific">Guyanagaster necrorhizus</name>
    <dbReference type="NCBI Taxonomy" id="856835"/>
    <lineage>
        <taxon>Eukaryota</taxon>
        <taxon>Fungi</taxon>
        <taxon>Dikarya</taxon>
        <taxon>Basidiomycota</taxon>
        <taxon>Agaricomycotina</taxon>
        <taxon>Agaricomycetes</taxon>
        <taxon>Agaricomycetidae</taxon>
        <taxon>Agaricales</taxon>
        <taxon>Marasmiineae</taxon>
        <taxon>Physalacriaceae</taxon>
        <taxon>Guyanagaster</taxon>
    </lineage>
</organism>
<dbReference type="EMBL" id="MU250551">
    <property type="protein sequence ID" value="KAG7442468.1"/>
    <property type="molecule type" value="Genomic_DNA"/>
</dbReference>
<protein>
    <submittedName>
        <fullName evidence="1">Uncharacterized protein</fullName>
    </submittedName>
</protein>
<dbReference type="Proteomes" id="UP000812287">
    <property type="component" value="Unassembled WGS sequence"/>
</dbReference>
<dbReference type="OrthoDB" id="2322499at2759"/>
<dbReference type="GeneID" id="66106716"/>
<accession>A0A9P7VJV6</accession>
<comment type="caution">
    <text evidence="1">The sequence shown here is derived from an EMBL/GenBank/DDBJ whole genome shotgun (WGS) entry which is preliminary data.</text>
</comment>
<proteinExistence type="predicted"/>
<reference evidence="1" key="1">
    <citation type="submission" date="2020-11" db="EMBL/GenBank/DDBJ databases">
        <title>Adaptations for nitrogen fixation in a non-lichenized fungal sporocarp promotes dispersal by wood-feeding termites.</title>
        <authorList>
            <consortium name="DOE Joint Genome Institute"/>
            <person name="Koch R.A."/>
            <person name="Yoon G."/>
            <person name="Arayal U."/>
            <person name="Lail K."/>
            <person name="Amirebrahimi M."/>
            <person name="Labutti K."/>
            <person name="Lipzen A."/>
            <person name="Riley R."/>
            <person name="Barry K."/>
            <person name="Henrissat B."/>
            <person name="Grigoriev I.V."/>
            <person name="Herr J.R."/>
            <person name="Aime M.C."/>
        </authorList>
    </citation>
    <scope>NUCLEOTIDE SEQUENCE</scope>
    <source>
        <strain evidence="1">MCA 3950</strain>
    </source>
</reference>
<gene>
    <name evidence="1" type="ORF">BT62DRAFT_922644</name>
</gene>
<keyword evidence="2" id="KW-1185">Reference proteome</keyword>